<comment type="cofactor">
    <cofactor evidence="6">
        <name>Zn(2+)</name>
        <dbReference type="ChEBI" id="CHEBI:29105"/>
    </cofactor>
    <text evidence="6">Binds 1 zinc ion.</text>
</comment>
<sequence length="580" mass="64932">MTGTSHDTVLLASRTHFDLDACSASVKQLAAELRATNGLDEAIRCVLAWDGAMAAQQNWSAAVSIRFRQYTRDPETKAAKAQLDDAAALLEGNRRTFLEALFSDEVSAELRAGLEQRFGETCMKRWQAELRSFHPSVGELLAEEQRLKSRHTALVGSARVLFQGKEQTLAAVSAFLTSADREVRRAAAEARWNWYGSTREELDELFGELIRVRVAIAKGLGHASFTEVAYDRMRRSDYGPAEVAALRRGVIKHIVPIAAELRRAQAERLGLDQLAIFDEAVFASGESPRPATPAGEEDAPWLEARAQELFEDVDSSHNTKLGDLFRKMRAGGLLDLEGRDGKGAGGFCSFLPVTGLPFIFANFNGTAGDARVFTHEMGHAYQGWSSSQHVELTDQRRCTSETAEIHSMSLEFLTWPWMEALFGRAADRFRDEHVAGQIAFIPYGCAIDEFQHEVYDHPDWSADERRAAWRKIEKRYLPWRHWDGIRHGEEGGAWQAQLHVFQYPFYYIDYVLAELVAFQFLALSQSDATEAWSRYQKLCDLGGSRGFRELVGETVGLQDPFTEGSLEAIAKTLKARLAAR</sequence>
<feature type="domain" description="Peptidase M3A/M3B catalytic" evidence="7">
    <location>
        <begin position="176"/>
        <end position="569"/>
    </location>
</feature>
<keyword evidence="1 6" id="KW-0645">Protease</keyword>
<evidence type="ECO:0000256" key="6">
    <source>
        <dbReference type="RuleBase" id="RU003435"/>
    </source>
</evidence>
<evidence type="ECO:0000256" key="3">
    <source>
        <dbReference type="ARBA" id="ARBA00022801"/>
    </source>
</evidence>
<dbReference type="SUPFAM" id="SSF55486">
    <property type="entry name" value="Metalloproteases ('zincins'), catalytic domain"/>
    <property type="match status" value="1"/>
</dbReference>
<keyword evidence="3 6" id="KW-0378">Hydrolase</keyword>
<dbReference type="AlphaFoldDB" id="A0A518EXP1"/>
<keyword evidence="5 6" id="KW-0482">Metalloprotease</keyword>
<dbReference type="GO" id="GO:0004222">
    <property type="term" value="F:metalloendopeptidase activity"/>
    <property type="evidence" value="ECO:0007669"/>
    <property type="project" value="InterPro"/>
</dbReference>
<comment type="similarity">
    <text evidence="6">Belongs to the peptidase M3 family.</text>
</comment>
<name>A0A518EXP1_9BACT</name>
<dbReference type="Gene3D" id="1.10.1370.30">
    <property type="match status" value="1"/>
</dbReference>
<dbReference type="Pfam" id="PF01432">
    <property type="entry name" value="Peptidase_M3"/>
    <property type="match status" value="1"/>
</dbReference>
<keyword evidence="4 6" id="KW-0862">Zinc</keyword>
<evidence type="ECO:0000256" key="1">
    <source>
        <dbReference type="ARBA" id="ARBA00022670"/>
    </source>
</evidence>
<evidence type="ECO:0000313" key="8">
    <source>
        <dbReference type="EMBL" id="QDV08850.1"/>
    </source>
</evidence>
<protein>
    <submittedName>
        <fullName evidence="8">Peptidase family M3</fullName>
    </submittedName>
</protein>
<gene>
    <name evidence="8" type="ORF">Poly30_44050</name>
</gene>
<dbReference type="GO" id="GO:0046872">
    <property type="term" value="F:metal ion binding"/>
    <property type="evidence" value="ECO:0007669"/>
    <property type="project" value="UniProtKB-UniRule"/>
</dbReference>
<keyword evidence="9" id="KW-1185">Reference proteome</keyword>
<evidence type="ECO:0000259" key="7">
    <source>
        <dbReference type="Pfam" id="PF01432"/>
    </source>
</evidence>
<evidence type="ECO:0000256" key="4">
    <source>
        <dbReference type="ARBA" id="ARBA00022833"/>
    </source>
</evidence>
<accession>A0A518EXP1</accession>
<dbReference type="Proteomes" id="UP000320390">
    <property type="component" value="Chromosome"/>
</dbReference>
<dbReference type="EMBL" id="CP036434">
    <property type="protein sequence ID" value="QDV08850.1"/>
    <property type="molecule type" value="Genomic_DNA"/>
</dbReference>
<dbReference type="OrthoDB" id="9762795at2"/>
<evidence type="ECO:0000256" key="5">
    <source>
        <dbReference type="ARBA" id="ARBA00023049"/>
    </source>
</evidence>
<dbReference type="RefSeq" id="WP_145202218.1">
    <property type="nucleotide sequence ID" value="NZ_CP036434.1"/>
</dbReference>
<dbReference type="InterPro" id="IPR001567">
    <property type="entry name" value="Pept_M3A_M3B_dom"/>
</dbReference>
<evidence type="ECO:0000313" key="9">
    <source>
        <dbReference type="Proteomes" id="UP000320390"/>
    </source>
</evidence>
<evidence type="ECO:0000256" key="2">
    <source>
        <dbReference type="ARBA" id="ARBA00022723"/>
    </source>
</evidence>
<dbReference type="GO" id="GO:0006508">
    <property type="term" value="P:proteolysis"/>
    <property type="evidence" value="ECO:0007669"/>
    <property type="project" value="UniProtKB-KW"/>
</dbReference>
<dbReference type="CDD" id="cd09606">
    <property type="entry name" value="M3B_PepF"/>
    <property type="match status" value="1"/>
</dbReference>
<reference evidence="8 9" key="1">
    <citation type="submission" date="2019-02" db="EMBL/GenBank/DDBJ databases">
        <title>Deep-cultivation of Planctomycetes and their phenomic and genomic characterization uncovers novel biology.</title>
        <authorList>
            <person name="Wiegand S."/>
            <person name="Jogler M."/>
            <person name="Boedeker C."/>
            <person name="Pinto D."/>
            <person name="Vollmers J."/>
            <person name="Rivas-Marin E."/>
            <person name="Kohn T."/>
            <person name="Peeters S.H."/>
            <person name="Heuer A."/>
            <person name="Rast P."/>
            <person name="Oberbeckmann S."/>
            <person name="Bunk B."/>
            <person name="Jeske O."/>
            <person name="Meyerdierks A."/>
            <person name="Storesund J.E."/>
            <person name="Kallscheuer N."/>
            <person name="Luecker S."/>
            <person name="Lage O.M."/>
            <person name="Pohl T."/>
            <person name="Merkel B.J."/>
            <person name="Hornburger P."/>
            <person name="Mueller R.-W."/>
            <person name="Bruemmer F."/>
            <person name="Labrenz M."/>
            <person name="Spormann A.M."/>
            <person name="Op den Camp H."/>
            <person name="Overmann J."/>
            <person name="Amann R."/>
            <person name="Jetten M.S.M."/>
            <person name="Mascher T."/>
            <person name="Medema M.H."/>
            <person name="Devos D.P."/>
            <person name="Kaster A.-K."/>
            <person name="Ovreas L."/>
            <person name="Rohde M."/>
            <person name="Galperin M.Y."/>
            <person name="Jogler C."/>
        </authorList>
    </citation>
    <scope>NUCLEOTIDE SEQUENCE [LARGE SCALE GENOMIC DNA]</scope>
    <source>
        <strain evidence="8 9">Poly30</strain>
    </source>
</reference>
<proteinExistence type="inferred from homology"/>
<keyword evidence="2 6" id="KW-0479">Metal-binding</keyword>
<organism evidence="8 9">
    <name type="scientific">Saltatorellus ferox</name>
    <dbReference type="NCBI Taxonomy" id="2528018"/>
    <lineage>
        <taxon>Bacteria</taxon>
        <taxon>Pseudomonadati</taxon>
        <taxon>Planctomycetota</taxon>
        <taxon>Planctomycetia</taxon>
        <taxon>Planctomycetia incertae sedis</taxon>
        <taxon>Saltatorellus</taxon>
    </lineage>
</organism>